<dbReference type="PANTHER" id="PTHR21974:SF2">
    <property type="entry name" value="RE15880P"/>
    <property type="match status" value="1"/>
</dbReference>
<feature type="coiled-coil region" evidence="1">
    <location>
        <begin position="155"/>
        <end position="205"/>
    </location>
</feature>
<dbReference type="AlphaFoldDB" id="A0A0F9VF70"/>
<organism evidence="2">
    <name type="scientific">marine sediment metagenome</name>
    <dbReference type="NCBI Taxonomy" id="412755"/>
    <lineage>
        <taxon>unclassified sequences</taxon>
        <taxon>metagenomes</taxon>
        <taxon>ecological metagenomes</taxon>
    </lineage>
</organism>
<protein>
    <recommendedName>
        <fullName evidence="3">Zinc-ribbon domain-containing protein</fullName>
    </recommendedName>
</protein>
<comment type="caution">
    <text evidence="2">The sequence shown here is derived from an EMBL/GenBank/DDBJ whole genome shotgun (WGS) entry which is preliminary data.</text>
</comment>
<evidence type="ECO:0000313" key="2">
    <source>
        <dbReference type="EMBL" id="KKN72226.1"/>
    </source>
</evidence>
<sequence length="368" mass="43099">MICFNCGQQLDDATIYCEQCGVKVSKKDATKFISESEGLNRFYELEYELGEISEELATLPYKQAYLARLEQSKSQKFNQLQLIRQVMYKEKKDYDSLLKVSFSSIKARLGSNLDEKKRIEEAEYMEALVNFEFVEKEYLDLVKDAKLTQDEIYKIEGLKSRIPLIENEMEKILAQITSGKTSNTLKELENQNTKIQEELSKAQNIFNKFQQADTLLIEARNHLSSAIQKLRSAEGLGTWDTFFGGGIFVDGMKHGNLDRARNEINKAQAFVRRAKEFVDVIDDIYIDFEAPNLFFDMFFDNFFFDLFGNSKISRTRQRVEDSLIELNNSRKSLYQHQNNWEQKRNHLSIKINKTRKRIREERLLLLEP</sequence>
<keyword evidence="1" id="KW-0175">Coiled coil</keyword>
<dbReference type="PANTHER" id="PTHR21974">
    <property type="entry name" value="RE15880P"/>
    <property type="match status" value="1"/>
</dbReference>
<reference evidence="2" key="1">
    <citation type="journal article" date="2015" name="Nature">
        <title>Complex archaea that bridge the gap between prokaryotes and eukaryotes.</title>
        <authorList>
            <person name="Spang A."/>
            <person name="Saw J.H."/>
            <person name="Jorgensen S.L."/>
            <person name="Zaremba-Niedzwiedzka K."/>
            <person name="Martijn J."/>
            <person name="Lind A.E."/>
            <person name="van Eijk R."/>
            <person name="Schleper C."/>
            <person name="Guy L."/>
            <person name="Ettema T.J."/>
        </authorList>
    </citation>
    <scope>NUCLEOTIDE SEQUENCE</scope>
</reference>
<proteinExistence type="predicted"/>
<name>A0A0F9VF70_9ZZZZ</name>
<gene>
    <name evidence="2" type="ORF">LCGC14_0412800</name>
</gene>
<accession>A0A0F9VF70</accession>
<evidence type="ECO:0000256" key="1">
    <source>
        <dbReference type="SAM" id="Coils"/>
    </source>
</evidence>
<evidence type="ECO:0008006" key="3">
    <source>
        <dbReference type="Google" id="ProtNLM"/>
    </source>
</evidence>
<dbReference type="EMBL" id="LAZR01000366">
    <property type="protein sequence ID" value="KKN72226.1"/>
    <property type="molecule type" value="Genomic_DNA"/>
</dbReference>